<evidence type="ECO:0000256" key="2">
    <source>
        <dbReference type="ARBA" id="ARBA00022741"/>
    </source>
</evidence>
<dbReference type="GO" id="GO:0005525">
    <property type="term" value="F:GTP binding"/>
    <property type="evidence" value="ECO:0007669"/>
    <property type="project" value="UniProtKB-KW"/>
</dbReference>
<keyword evidence="2" id="KW-0547">Nucleotide-binding</keyword>
<keyword evidence="3" id="KW-0378">Hydrolase</keyword>
<dbReference type="InterPro" id="IPR003593">
    <property type="entry name" value="AAA+_ATPase"/>
</dbReference>
<evidence type="ECO:0000256" key="5">
    <source>
        <dbReference type="ARBA" id="ARBA00023186"/>
    </source>
</evidence>
<feature type="domain" description="AAA+ ATPase" evidence="6">
    <location>
        <begin position="46"/>
        <end position="265"/>
    </location>
</feature>
<evidence type="ECO:0000256" key="4">
    <source>
        <dbReference type="ARBA" id="ARBA00023134"/>
    </source>
</evidence>
<name>A0A7C5L8K7_CALS0</name>
<evidence type="ECO:0000313" key="7">
    <source>
        <dbReference type="EMBL" id="HHK69257.1"/>
    </source>
</evidence>
<dbReference type="SMART" id="SM00382">
    <property type="entry name" value="AAA"/>
    <property type="match status" value="1"/>
</dbReference>
<protein>
    <submittedName>
        <fullName evidence="7">Methylmalonyl Co-A mutase-associated GTPase MeaB</fullName>
    </submittedName>
</protein>
<organism evidence="7">
    <name type="scientific">Caldiarchaeum subterraneum</name>
    <dbReference type="NCBI Taxonomy" id="311458"/>
    <lineage>
        <taxon>Archaea</taxon>
        <taxon>Nitrososphaerota</taxon>
        <taxon>Candidatus Caldarchaeales</taxon>
        <taxon>Candidatus Caldarchaeaceae</taxon>
        <taxon>Candidatus Caldarchaeum</taxon>
    </lineage>
</organism>
<dbReference type="Pfam" id="PF03308">
    <property type="entry name" value="MeaB"/>
    <property type="match status" value="1"/>
</dbReference>
<accession>A0A7C5L8K7</accession>
<comment type="similarity">
    <text evidence="1">Belongs to the SIMIBI class G3E GTPase family. ArgK/MeaB subfamily.</text>
</comment>
<dbReference type="SUPFAM" id="SSF52540">
    <property type="entry name" value="P-loop containing nucleoside triphosphate hydrolases"/>
    <property type="match status" value="1"/>
</dbReference>
<dbReference type="Gene3D" id="1.20.5.170">
    <property type="match status" value="1"/>
</dbReference>
<evidence type="ECO:0000256" key="1">
    <source>
        <dbReference type="ARBA" id="ARBA00009625"/>
    </source>
</evidence>
<evidence type="ECO:0000259" key="6">
    <source>
        <dbReference type="SMART" id="SM00382"/>
    </source>
</evidence>
<dbReference type="GO" id="GO:0003924">
    <property type="term" value="F:GTPase activity"/>
    <property type="evidence" value="ECO:0007669"/>
    <property type="project" value="InterPro"/>
</dbReference>
<sequence length="333" mass="35574">MAEVDRLAKDVLAGDVKALAKAISIVELYSAEAEELLSKLFRHVGGKPVIGFSGPPGSGKSTLIGRVVEHLTGRGFRVGVLAIDPSSPFTGGAVLGDRVRMAAVSSRPGVFIRSMATKGVRGSVAVNVRAVLRVFDAAGFDFILVETAGAGQADVSVNDVADIVVIVVTPDMGDSIQAIKAGLLEVGDVYVVNKADDVRGSLTAAMLETMLSRKNAKPTVLKTVATRGEGVDVLAETLLKTWEDLNASGEIAARRRRQTVAEVITMMMESVRIAAEKLASNEQFAAEVEKLVAAGLEPRAIARLKIPLLINTFYKTREHNNIKIERCGRDWQR</sequence>
<dbReference type="Gene3D" id="3.40.50.300">
    <property type="entry name" value="P-loop containing nucleotide triphosphate hydrolases"/>
    <property type="match status" value="1"/>
</dbReference>
<dbReference type="EMBL" id="DRWN01000075">
    <property type="protein sequence ID" value="HHK69257.1"/>
    <property type="molecule type" value="Genomic_DNA"/>
</dbReference>
<comment type="caution">
    <text evidence="7">The sequence shown here is derived from an EMBL/GenBank/DDBJ whole genome shotgun (WGS) entry which is preliminary data.</text>
</comment>
<dbReference type="PANTHER" id="PTHR43087">
    <property type="entry name" value="LYSINE/ARGININE/ORNITHINE TRANSPORT SYSTEM KINASE"/>
    <property type="match status" value="1"/>
</dbReference>
<dbReference type="InterPro" id="IPR027417">
    <property type="entry name" value="P-loop_NTPase"/>
</dbReference>
<keyword evidence="5" id="KW-0143">Chaperone</keyword>
<evidence type="ECO:0000256" key="3">
    <source>
        <dbReference type="ARBA" id="ARBA00022801"/>
    </source>
</evidence>
<dbReference type="AlphaFoldDB" id="A0A7C5L8K7"/>
<dbReference type="PANTHER" id="PTHR43087:SF1">
    <property type="entry name" value="LAO_AO TRANSPORT SYSTEM ATPASE"/>
    <property type="match status" value="1"/>
</dbReference>
<dbReference type="NCBIfam" id="TIGR00750">
    <property type="entry name" value="lao"/>
    <property type="match status" value="1"/>
</dbReference>
<gene>
    <name evidence="7" type="primary">meaB</name>
    <name evidence="7" type="ORF">ENM11_08980</name>
</gene>
<dbReference type="InterPro" id="IPR052040">
    <property type="entry name" value="GTPase/Isobutyryl-CoA_mutase"/>
</dbReference>
<proteinExistence type="inferred from homology"/>
<dbReference type="InterPro" id="IPR005129">
    <property type="entry name" value="GTPase_ArgK"/>
</dbReference>
<keyword evidence="4" id="KW-0342">GTP-binding</keyword>
<reference evidence="7" key="1">
    <citation type="journal article" date="2020" name="mSystems">
        <title>Genome- and Community-Level Interaction Insights into Carbon Utilization and Element Cycling Functions of Hydrothermarchaeota in Hydrothermal Sediment.</title>
        <authorList>
            <person name="Zhou Z."/>
            <person name="Liu Y."/>
            <person name="Xu W."/>
            <person name="Pan J."/>
            <person name="Luo Z.H."/>
            <person name="Li M."/>
        </authorList>
    </citation>
    <scope>NUCLEOTIDE SEQUENCE [LARGE SCALE GENOMIC DNA]</scope>
    <source>
        <strain evidence="7">SpSt-1056</strain>
    </source>
</reference>